<feature type="transmembrane region" description="Helical" evidence="1">
    <location>
        <begin position="52"/>
        <end position="69"/>
    </location>
</feature>
<reference evidence="3" key="1">
    <citation type="journal article" date="2020" name="Genome Biol.">
        <title>Gamete binning: chromosome-level and haplotype-resolved genome assembly enabled by high-throughput single-cell sequencing of gamete genomes.</title>
        <authorList>
            <person name="Campoy J.A."/>
            <person name="Sun H."/>
            <person name="Goel M."/>
            <person name="Jiao W.-B."/>
            <person name="Folz-Donahue K."/>
            <person name="Wang N."/>
            <person name="Rubio M."/>
            <person name="Liu C."/>
            <person name="Kukat C."/>
            <person name="Ruiz D."/>
            <person name="Huettel B."/>
            <person name="Schneeberger K."/>
        </authorList>
    </citation>
    <scope>NUCLEOTIDE SEQUENCE [LARGE SCALE GENOMIC DNA]</scope>
    <source>
        <strain evidence="3">cv. Rojo Pasion</strain>
    </source>
</reference>
<protein>
    <submittedName>
        <fullName evidence="2">Uncharacterized protein</fullName>
    </submittedName>
</protein>
<sequence length="84" mass="9347">MARVPTFPTLESPPRVWFPSVASAHGSLLCDCGVIMVLLFQLSSLHRIAIGMWPLTILSTCLGVAWFLHQENMLGWLYGKCSRS</sequence>
<proteinExistence type="predicted"/>
<evidence type="ECO:0000313" key="3">
    <source>
        <dbReference type="Proteomes" id="UP000507245"/>
    </source>
</evidence>
<feature type="transmembrane region" description="Helical" evidence="1">
    <location>
        <begin position="16"/>
        <end position="40"/>
    </location>
</feature>
<dbReference type="EMBL" id="CAEKKB010000007">
    <property type="protein sequence ID" value="CAB4316396.1"/>
    <property type="molecule type" value="Genomic_DNA"/>
</dbReference>
<accession>A0A6J5XR48</accession>
<keyword evidence="1" id="KW-0472">Membrane</keyword>
<keyword evidence="3" id="KW-1185">Reference proteome</keyword>
<dbReference type="Proteomes" id="UP000507245">
    <property type="component" value="Unassembled WGS sequence"/>
</dbReference>
<gene>
    <name evidence="2" type="ORF">ORAREDHAP_LOCUS41681</name>
</gene>
<evidence type="ECO:0000313" key="2">
    <source>
        <dbReference type="EMBL" id="CAB4316396.1"/>
    </source>
</evidence>
<name>A0A6J5XR48_PRUAR</name>
<keyword evidence="1" id="KW-1133">Transmembrane helix</keyword>
<dbReference type="AlphaFoldDB" id="A0A6J5XR48"/>
<organism evidence="2 3">
    <name type="scientific">Prunus armeniaca</name>
    <name type="common">Apricot</name>
    <name type="synonym">Armeniaca vulgaris</name>
    <dbReference type="NCBI Taxonomy" id="36596"/>
    <lineage>
        <taxon>Eukaryota</taxon>
        <taxon>Viridiplantae</taxon>
        <taxon>Streptophyta</taxon>
        <taxon>Embryophyta</taxon>
        <taxon>Tracheophyta</taxon>
        <taxon>Spermatophyta</taxon>
        <taxon>Magnoliopsida</taxon>
        <taxon>eudicotyledons</taxon>
        <taxon>Gunneridae</taxon>
        <taxon>Pentapetalae</taxon>
        <taxon>rosids</taxon>
        <taxon>fabids</taxon>
        <taxon>Rosales</taxon>
        <taxon>Rosaceae</taxon>
        <taxon>Amygdaloideae</taxon>
        <taxon>Amygdaleae</taxon>
        <taxon>Prunus</taxon>
    </lineage>
</organism>
<keyword evidence="1" id="KW-0812">Transmembrane</keyword>
<evidence type="ECO:0000256" key="1">
    <source>
        <dbReference type="SAM" id="Phobius"/>
    </source>
</evidence>